<feature type="signal peptide" evidence="1">
    <location>
        <begin position="1"/>
        <end position="22"/>
    </location>
</feature>
<gene>
    <name evidence="2" type="ORF">G6047_16335</name>
</gene>
<evidence type="ECO:0000256" key="1">
    <source>
        <dbReference type="SAM" id="SignalP"/>
    </source>
</evidence>
<evidence type="ECO:0000313" key="2">
    <source>
        <dbReference type="EMBL" id="NMH29610.1"/>
    </source>
</evidence>
<feature type="chain" id="PRO_5036894161" evidence="1">
    <location>
        <begin position="23"/>
        <end position="157"/>
    </location>
</feature>
<dbReference type="Proteomes" id="UP000712080">
    <property type="component" value="Unassembled WGS sequence"/>
</dbReference>
<reference evidence="2" key="1">
    <citation type="submission" date="2020-02" db="EMBL/GenBank/DDBJ databases">
        <title>Flavobacterium sp. genome.</title>
        <authorList>
            <person name="Jung H.S."/>
            <person name="Baek J.H."/>
            <person name="Jeon C.O."/>
        </authorList>
    </citation>
    <scope>NUCLEOTIDE SEQUENCE</scope>
    <source>
        <strain evidence="2">SE-s28</strain>
    </source>
</reference>
<organism evidence="2 3">
    <name type="scientific">Flavobacterium silvaticum</name>
    <dbReference type="NCBI Taxonomy" id="1852020"/>
    <lineage>
        <taxon>Bacteria</taxon>
        <taxon>Pseudomonadati</taxon>
        <taxon>Bacteroidota</taxon>
        <taxon>Flavobacteriia</taxon>
        <taxon>Flavobacteriales</taxon>
        <taxon>Flavobacteriaceae</taxon>
        <taxon>Flavobacterium</taxon>
    </lineage>
</organism>
<evidence type="ECO:0000313" key="3">
    <source>
        <dbReference type="Proteomes" id="UP000712080"/>
    </source>
</evidence>
<dbReference type="RefSeq" id="WP_169528692.1">
    <property type="nucleotide sequence ID" value="NZ_JAAMPU010000108.1"/>
</dbReference>
<dbReference type="EMBL" id="JAAMPU010000108">
    <property type="protein sequence ID" value="NMH29610.1"/>
    <property type="molecule type" value="Genomic_DNA"/>
</dbReference>
<proteinExistence type="predicted"/>
<accession>A0A972JJ05</accession>
<comment type="caution">
    <text evidence="2">The sequence shown here is derived from an EMBL/GenBank/DDBJ whole genome shotgun (WGS) entry which is preliminary data.</text>
</comment>
<dbReference type="PROSITE" id="PS51257">
    <property type="entry name" value="PROKAR_LIPOPROTEIN"/>
    <property type="match status" value="1"/>
</dbReference>
<name>A0A972JJ05_9FLAO</name>
<dbReference type="AlphaFoldDB" id="A0A972JJ05"/>
<keyword evidence="1" id="KW-0732">Signal</keyword>
<keyword evidence="3" id="KW-1185">Reference proteome</keyword>
<protein>
    <submittedName>
        <fullName evidence="2">Uncharacterized protein</fullName>
    </submittedName>
</protein>
<sequence>MLFRNTVFILFFFLMGFSCLTAQQVIDSQRANELGLGMEILDTKYKSALHEKPEKAVFKTEEEQQKLTKAYTDFLQQIGAFLSSHQFHWDTQVRGFNRIYIKPDGSVDYFIYRLPDDLPVQKKLEFEKLLSQFLTDHKFPVSSPVPFAQCSSTVWSN</sequence>